<reference evidence="1" key="1">
    <citation type="submission" date="2021-06" db="EMBL/GenBank/DDBJ databases">
        <authorList>
            <person name="Kallberg Y."/>
            <person name="Tangrot J."/>
            <person name="Rosling A."/>
        </authorList>
    </citation>
    <scope>NUCLEOTIDE SEQUENCE</scope>
    <source>
        <strain evidence="1">IL203A</strain>
    </source>
</reference>
<protein>
    <submittedName>
        <fullName evidence="1">6143_t:CDS:1</fullName>
    </submittedName>
</protein>
<accession>A0ACA9NW40</accession>
<organism evidence="1 2">
    <name type="scientific">Dentiscutata heterogama</name>
    <dbReference type="NCBI Taxonomy" id="1316150"/>
    <lineage>
        <taxon>Eukaryota</taxon>
        <taxon>Fungi</taxon>
        <taxon>Fungi incertae sedis</taxon>
        <taxon>Mucoromycota</taxon>
        <taxon>Glomeromycotina</taxon>
        <taxon>Glomeromycetes</taxon>
        <taxon>Diversisporales</taxon>
        <taxon>Gigasporaceae</taxon>
        <taxon>Dentiscutata</taxon>
    </lineage>
</organism>
<sequence length="68" mass="8093">AIKWIKIAWSEVLAKTIKRYWFHTKIVFPHNENEIPVVLLLLLKQIDILNLCNLLPIEDLLNLDEEQE</sequence>
<proteinExistence type="predicted"/>
<name>A0ACA9NW40_9GLOM</name>
<feature type="non-terminal residue" evidence="1">
    <location>
        <position position="1"/>
    </location>
</feature>
<evidence type="ECO:0000313" key="2">
    <source>
        <dbReference type="Proteomes" id="UP000789702"/>
    </source>
</evidence>
<gene>
    <name evidence="1" type="ORF">DHETER_LOCUS10310</name>
</gene>
<comment type="caution">
    <text evidence="1">The sequence shown here is derived from an EMBL/GenBank/DDBJ whole genome shotgun (WGS) entry which is preliminary data.</text>
</comment>
<dbReference type="EMBL" id="CAJVPU010019873">
    <property type="protein sequence ID" value="CAG8673946.1"/>
    <property type="molecule type" value="Genomic_DNA"/>
</dbReference>
<keyword evidence="2" id="KW-1185">Reference proteome</keyword>
<evidence type="ECO:0000313" key="1">
    <source>
        <dbReference type="EMBL" id="CAG8673946.1"/>
    </source>
</evidence>
<dbReference type="Proteomes" id="UP000789702">
    <property type="component" value="Unassembled WGS sequence"/>
</dbReference>
<feature type="non-terminal residue" evidence="1">
    <location>
        <position position="68"/>
    </location>
</feature>